<reference evidence="2 3" key="1">
    <citation type="submission" date="2016-10" db="EMBL/GenBank/DDBJ databases">
        <authorList>
            <person name="Varghese N."/>
            <person name="Submissions S."/>
        </authorList>
    </citation>
    <scope>NUCLEOTIDE SEQUENCE [LARGE SCALE GENOMIC DNA]</scope>
    <source>
        <strain evidence="2 3">DSM 1741</strain>
    </source>
</reference>
<dbReference type="AlphaFoldDB" id="A0A8G2C0R5"/>
<organism evidence="2 3">
    <name type="scientific">Desulfomicrobium norvegicum (strain DSM 1741 / NCIMB 8310)</name>
    <name type="common">Desulfovibrio baculatus (strain Norway 4)</name>
    <name type="synonym">Desulfovibrio desulfuricans (strain Norway 4)</name>
    <dbReference type="NCBI Taxonomy" id="52561"/>
    <lineage>
        <taxon>Bacteria</taxon>
        <taxon>Pseudomonadati</taxon>
        <taxon>Thermodesulfobacteriota</taxon>
        <taxon>Desulfovibrionia</taxon>
        <taxon>Desulfovibrionales</taxon>
        <taxon>Desulfomicrobiaceae</taxon>
        <taxon>Desulfomicrobium</taxon>
    </lineage>
</organism>
<feature type="domain" description="VTC" evidence="1">
    <location>
        <begin position="4"/>
        <end position="222"/>
    </location>
</feature>
<dbReference type="InterPro" id="IPR042267">
    <property type="entry name" value="VTC_sf"/>
</dbReference>
<dbReference type="EMBL" id="FOTO01000002">
    <property type="protein sequence ID" value="SFL41030.1"/>
    <property type="molecule type" value="Genomic_DNA"/>
</dbReference>
<dbReference type="InterPro" id="IPR018966">
    <property type="entry name" value="VTC_domain"/>
</dbReference>
<keyword evidence="3" id="KW-1185">Reference proteome</keyword>
<dbReference type="OrthoDB" id="9800181at2"/>
<dbReference type="Gene3D" id="3.20.100.30">
    <property type="entry name" value="VTC, catalytic tunnel domain"/>
    <property type="match status" value="2"/>
</dbReference>
<gene>
    <name evidence="2" type="ORF">SAMN05421830_10218</name>
</gene>
<dbReference type="Proteomes" id="UP000199581">
    <property type="component" value="Unassembled WGS sequence"/>
</dbReference>
<name>A0A8G2C0R5_DESNO</name>
<dbReference type="CDD" id="cd07750">
    <property type="entry name" value="PolyPPase_VTC_like"/>
    <property type="match status" value="1"/>
</dbReference>
<evidence type="ECO:0000259" key="1">
    <source>
        <dbReference type="Pfam" id="PF09359"/>
    </source>
</evidence>
<dbReference type="GO" id="GO:0006799">
    <property type="term" value="P:polyphosphate biosynthetic process"/>
    <property type="evidence" value="ECO:0007669"/>
    <property type="project" value="UniProtKB-ARBA"/>
</dbReference>
<sequence>MESRTEKKYVLDMAQALLARAIISAHCLPDPNFAAATVHSIYYDTLDLQFLTEKIDSTYFKAKVRLRWYGDWDFKPDNGPAFLEAKIKEGGLQRKVRIRVSRTGLELAGMSLGDPELAALPALLATKGVGLCASTRPVFVVSYRRMRFIDPMTGVRIALDQDIHASRHALSCPGPAGSPMLSFAVIETKGSLASLPQYLAPLMTMGLRPDSFSKYLHCYQSLMQHHI</sequence>
<proteinExistence type="predicted"/>
<evidence type="ECO:0000313" key="3">
    <source>
        <dbReference type="Proteomes" id="UP000199581"/>
    </source>
</evidence>
<comment type="caution">
    <text evidence="2">The sequence shown here is derived from an EMBL/GenBank/DDBJ whole genome shotgun (WGS) entry which is preliminary data.</text>
</comment>
<protein>
    <submittedName>
        <fullName evidence="2">VTC domain-containing protein</fullName>
    </submittedName>
</protein>
<dbReference type="RefSeq" id="WP_092189600.1">
    <property type="nucleotide sequence ID" value="NZ_FOTO01000002.1"/>
</dbReference>
<dbReference type="Pfam" id="PF09359">
    <property type="entry name" value="VTC"/>
    <property type="match status" value="1"/>
</dbReference>
<accession>A0A8G2C0R5</accession>
<evidence type="ECO:0000313" key="2">
    <source>
        <dbReference type="EMBL" id="SFL41030.1"/>
    </source>
</evidence>